<sequence>MTPLLRTLLLRRLQTWSHFLDQLSISYTTSNSCFCSSRPKSCPTSLPNTENTSLLGFLEHRGPASTPSSPRKHSFLDHHIDNDVVSAITFRYPNTIRSTLPTYLPHISGTHQISTPQIQEARPTTTKLVLQEFHALSKLNGSRIFVGKQAPRAIPSTTY</sequence>
<reference evidence="3" key="2">
    <citation type="submission" date="2020-04" db="EMBL/GenBank/DDBJ databases">
        <authorList>
            <consortium name="NCBI Genome Project"/>
        </authorList>
    </citation>
    <scope>NUCLEOTIDE SEQUENCE</scope>
    <source>
        <strain evidence="3">CBS 304.34</strain>
    </source>
</reference>
<evidence type="ECO:0000313" key="1">
    <source>
        <dbReference type="EMBL" id="KAF2807606.1"/>
    </source>
</evidence>
<accession>A0A6A6YFK7</accession>
<proteinExistence type="predicted"/>
<dbReference type="EMBL" id="MU003704">
    <property type="protein sequence ID" value="KAF2807606.1"/>
    <property type="molecule type" value="Genomic_DNA"/>
</dbReference>
<keyword evidence="2" id="KW-1185">Reference proteome</keyword>
<evidence type="ECO:0000313" key="3">
    <source>
        <dbReference type="RefSeq" id="XP_033574570.1"/>
    </source>
</evidence>
<dbReference type="AlphaFoldDB" id="A0A6A6YFK7"/>
<dbReference type="GeneID" id="54469660"/>
<dbReference type="RefSeq" id="XP_033574570.1">
    <property type="nucleotide sequence ID" value="XM_033728767.1"/>
</dbReference>
<organism evidence="1">
    <name type="scientific">Mytilinidion resinicola</name>
    <dbReference type="NCBI Taxonomy" id="574789"/>
    <lineage>
        <taxon>Eukaryota</taxon>
        <taxon>Fungi</taxon>
        <taxon>Dikarya</taxon>
        <taxon>Ascomycota</taxon>
        <taxon>Pezizomycotina</taxon>
        <taxon>Dothideomycetes</taxon>
        <taxon>Pleosporomycetidae</taxon>
        <taxon>Mytilinidiales</taxon>
        <taxon>Mytilinidiaceae</taxon>
        <taxon>Mytilinidion</taxon>
    </lineage>
</organism>
<name>A0A6A6YFK7_9PEZI</name>
<gene>
    <name evidence="1 3" type="ORF">BDZ99DRAFT_61402</name>
</gene>
<evidence type="ECO:0000313" key="2">
    <source>
        <dbReference type="Proteomes" id="UP000504636"/>
    </source>
</evidence>
<reference evidence="3" key="3">
    <citation type="submission" date="2025-04" db="UniProtKB">
        <authorList>
            <consortium name="RefSeq"/>
        </authorList>
    </citation>
    <scope>IDENTIFICATION</scope>
    <source>
        <strain evidence="3">CBS 304.34</strain>
    </source>
</reference>
<reference evidence="1 3" key="1">
    <citation type="journal article" date="2020" name="Stud. Mycol.">
        <title>101 Dothideomycetes genomes: a test case for predicting lifestyles and emergence of pathogens.</title>
        <authorList>
            <person name="Haridas S."/>
            <person name="Albert R."/>
            <person name="Binder M."/>
            <person name="Bloem J."/>
            <person name="Labutti K."/>
            <person name="Salamov A."/>
            <person name="Andreopoulos B."/>
            <person name="Baker S."/>
            <person name="Barry K."/>
            <person name="Bills G."/>
            <person name="Bluhm B."/>
            <person name="Cannon C."/>
            <person name="Castanera R."/>
            <person name="Culley D."/>
            <person name="Daum C."/>
            <person name="Ezra D."/>
            <person name="Gonzalez J."/>
            <person name="Henrissat B."/>
            <person name="Kuo A."/>
            <person name="Liang C."/>
            <person name="Lipzen A."/>
            <person name="Lutzoni F."/>
            <person name="Magnuson J."/>
            <person name="Mondo S."/>
            <person name="Nolan M."/>
            <person name="Ohm R."/>
            <person name="Pangilinan J."/>
            <person name="Park H.-J."/>
            <person name="Ramirez L."/>
            <person name="Alfaro M."/>
            <person name="Sun H."/>
            <person name="Tritt A."/>
            <person name="Yoshinaga Y."/>
            <person name="Zwiers L.-H."/>
            <person name="Turgeon B."/>
            <person name="Goodwin S."/>
            <person name="Spatafora J."/>
            <person name="Crous P."/>
            <person name="Grigoriev I."/>
        </authorList>
    </citation>
    <scope>NUCLEOTIDE SEQUENCE</scope>
    <source>
        <strain evidence="1 3">CBS 304.34</strain>
    </source>
</reference>
<protein>
    <submittedName>
        <fullName evidence="1 3">Uncharacterized protein</fullName>
    </submittedName>
</protein>
<dbReference type="Proteomes" id="UP000504636">
    <property type="component" value="Unplaced"/>
</dbReference>